<dbReference type="PROSITE" id="PS52035">
    <property type="entry name" value="PEPTIDASE_M14"/>
    <property type="match status" value="1"/>
</dbReference>
<evidence type="ECO:0000256" key="6">
    <source>
        <dbReference type="ARBA" id="ARBA00023049"/>
    </source>
</evidence>
<sequence>MKVQVRQGDTLWYYSQLFSIPLPIIEASNPNVNPHSLTIGQTIEIPGFLEKDYHIKPNDTLWNLAQTHQLPLDGLQLANPEIDPKELQIGQTLLIPHRVTDIIITDINHYTYDKMVNDIKHLVSVYPFIQSQSIGSSVLGKDILELQIGTGTNLRHINGSFHANEWITTPVIMKFLNQYALSLTNHEPIRDLHVLSYFQNTQLSVVPMVNPDGVNLVLKGSEASGEWKEEVISMNDGHRDFSNWKANIRGVDLNNQFPALWETETTRKPTSPQPRDFPGKRPLTEPEAIAMANLARQRDFQIINAFHTQGEVIYWGYQGLEPAHARSIVEEYQRVSDMNRFVI</sequence>
<keyword evidence="3" id="KW-0645">Protease</keyword>
<dbReference type="InterPro" id="IPR018392">
    <property type="entry name" value="LysM"/>
</dbReference>
<keyword evidence="4" id="KW-0378">Hydrolase</keyword>
<dbReference type="AlphaFoldDB" id="N4WBM4"/>
<feature type="domain" description="LysM" evidence="8">
    <location>
        <begin position="51"/>
        <end position="95"/>
    </location>
</feature>
<dbReference type="PANTHER" id="PTHR11705:SF143">
    <property type="entry name" value="SLL0236 PROTEIN"/>
    <property type="match status" value="1"/>
</dbReference>
<dbReference type="SMART" id="SM00631">
    <property type="entry name" value="Zn_pept"/>
    <property type="match status" value="1"/>
</dbReference>
<gene>
    <name evidence="10" type="ORF">J416_09739</name>
</gene>
<evidence type="ECO:0000313" key="11">
    <source>
        <dbReference type="Proteomes" id="UP000012283"/>
    </source>
</evidence>
<keyword evidence="11" id="KW-1185">Reference proteome</keyword>
<dbReference type="GO" id="GO:0004181">
    <property type="term" value="F:metallocarboxypeptidase activity"/>
    <property type="evidence" value="ECO:0007669"/>
    <property type="project" value="InterPro"/>
</dbReference>
<evidence type="ECO:0000256" key="3">
    <source>
        <dbReference type="ARBA" id="ARBA00022670"/>
    </source>
</evidence>
<dbReference type="Proteomes" id="UP000012283">
    <property type="component" value="Unassembled WGS sequence"/>
</dbReference>
<protein>
    <submittedName>
        <fullName evidence="10">Gamma-D-glutamyl-L-diamino acid endopeptidase I</fullName>
    </submittedName>
</protein>
<dbReference type="InterPro" id="IPR000834">
    <property type="entry name" value="Peptidase_M14"/>
</dbReference>
<evidence type="ECO:0000256" key="5">
    <source>
        <dbReference type="ARBA" id="ARBA00022833"/>
    </source>
</evidence>
<evidence type="ECO:0000259" key="8">
    <source>
        <dbReference type="PROSITE" id="PS51782"/>
    </source>
</evidence>
<accession>N4WBM4</accession>
<evidence type="ECO:0000256" key="1">
    <source>
        <dbReference type="ARBA" id="ARBA00001947"/>
    </source>
</evidence>
<dbReference type="eggNOG" id="COG1388">
    <property type="taxonomic scope" value="Bacteria"/>
</dbReference>
<organism evidence="10 11">
    <name type="scientific">Gracilibacillus halophilus YIM-C55.5</name>
    <dbReference type="NCBI Taxonomy" id="1308866"/>
    <lineage>
        <taxon>Bacteria</taxon>
        <taxon>Bacillati</taxon>
        <taxon>Bacillota</taxon>
        <taxon>Bacilli</taxon>
        <taxon>Bacillales</taxon>
        <taxon>Bacillaceae</taxon>
        <taxon>Gracilibacillus</taxon>
    </lineage>
</organism>
<keyword evidence="5" id="KW-0862">Zinc</keyword>
<evidence type="ECO:0000256" key="2">
    <source>
        <dbReference type="ARBA" id="ARBA00005988"/>
    </source>
</evidence>
<dbReference type="EMBL" id="APML01000034">
    <property type="protein sequence ID" value="ENH96649.1"/>
    <property type="molecule type" value="Genomic_DNA"/>
</dbReference>
<comment type="similarity">
    <text evidence="2 7">Belongs to the peptidase M14 family.</text>
</comment>
<dbReference type="eggNOG" id="COG2866">
    <property type="taxonomic scope" value="Bacteria"/>
</dbReference>
<comment type="caution">
    <text evidence="10">The sequence shown here is derived from an EMBL/GenBank/DDBJ whole genome shotgun (WGS) entry which is preliminary data.</text>
</comment>
<dbReference type="GO" id="GO:0006508">
    <property type="term" value="P:proteolysis"/>
    <property type="evidence" value="ECO:0007669"/>
    <property type="project" value="UniProtKB-KW"/>
</dbReference>
<dbReference type="PROSITE" id="PS51782">
    <property type="entry name" value="LYSM"/>
    <property type="match status" value="2"/>
</dbReference>
<comment type="caution">
    <text evidence="7">Lacks conserved residue(s) required for the propagation of feature annotation.</text>
</comment>
<proteinExistence type="inferred from homology"/>
<dbReference type="PATRIC" id="fig|1308866.3.peg.1974"/>
<evidence type="ECO:0000313" key="10">
    <source>
        <dbReference type="EMBL" id="ENH96649.1"/>
    </source>
</evidence>
<dbReference type="Pfam" id="PF01476">
    <property type="entry name" value="LysM"/>
    <property type="match status" value="2"/>
</dbReference>
<dbReference type="InterPro" id="IPR036779">
    <property type="entry name" value="LysM_dom_sf"/>
</dbReference>
<feature type="domain" description="Peptidase M14" evidence="9">
    <location>
        <begin position="108"/>
        <end position="343"/>
    </location>
</feature>
<dbReference type="SMART" id="SM00257">
    <property type="entry name" value="LysM"/>
    <property type="match status" value="2"/>
</dbReference>
<dbReference type="SUPFAM" id="SSF54106">
    <property type="entry name" value="LysM domain"/>
    <property type="match status" value="2"/>
</dbReference>
<dbReference type="STRING" id="1308866.J416_09739"/>
<dbReference type="Gene3D" id="3.40.630.10">
    <property type="entry name" value="Zn peptidases"/>
    <property type="match status" value="1"/>
</dbReference>
<evidence type="ECO:0000256" key="7">
    <source>
        <dbReference type="PROSITE-ProRule" id="PRU01379"/>
    </source>
</evidence>
<dbReference type="SUPFAM" id="SSF53187">
    <property type="entry name" value="Zn-dependent exopeptidases"/>
    <property type="match status" value="1"/>
</dbReference>
<keyword evidence="6" id="KW-0482">Metalloprotease</keyword>
<dbReference type="GO" id="GO:0005615">
    <property type="term" value="C:extracellular space"/>
    <property type="evidence" value="ECO:0007669"/>
    <property type="project" value="TreeGrafter"/>
</dbReference>
<dbReference type="CDD" id="cd00118">
    <property type="entry name" value="LysM"/>
    <property type="match status" value="2"/>
</dbReference>
<feature type="domain" description="LysM" evidence="8">
    <location>
        <begin position="1"/>
        <end position="45"/>
    </location>
</feature>
<evidence type="ECO:0000256" key="4">
    <source>
        <dbReference type="ARBA" id="ARBA00022801"/>
    </source>
</evidence>
<name>N4WBM4_9BACI</name>
<dbReference type="MEROPS" id="M14.008"/>
<dbReference type="Gene3D" id="3.10.350.10">
    <property type="entry name" value="LysM domain"/>
    <property type="match status" value="2"/>
</dbReference>
<evidence type="ECO:0000259" key="9">
    <source>
        <dbReference type="PROSITE" id="PS52035"/>
    </source>
</evidence>
<dbReference type="Pfam" id="PF00246">
    <property type="entry name" value="Peptidase_M14"/>
    <property type="match status" value="1"/>
</dbReference>
<reference evidence="10 11" key="1">
    <citation type="submission" date="2013-03" db="EMBL/GenBank/DDBJ databases">
        <title>Draft genome sequence of Gracibacillus halophilus YIM-C55.5, a moderately halophilic and thermophilic organism from the Xiaochaidamu salt lake.</title>
        <authorList>
            <person name="Sugumar T."/>
            <person name="Polireddy D.R."/>
            <person name="Antony A."/>
            <person name="Madhava Y.R."/>
            <person name="Sivakumar N."/>
        </authorList>
    </citation>
    <scope>NUCLEOTIDE SEQUENCE [LARGE SCALE GENOMIC DNA]</scope>
    <source>
        <strain evidence="10 11">YIM-C55.5</strain>
    </source>
</reference>
<dbReference type="PANTHER" id="PTHR11705">
    <property type="entry name" value="PROTEASE FAMILY M14 CARBOXYPEPTIDASE A,B"/>
    <property type="match status" value="1"/>
</dbReference>
<dbReference type="GO" id="GO:0008270">
    <property type="term" value="F:zinc ion binding"/>
    <property type="evidence" value="ECO:0007669"/>
    <property type="project" value="InterPro"/>
</dbReference>
<comment type="cofactor">
    <cofactor evidence="1">
        <name>Zn(2+)</name>
        <dbReference type="ChEBI" id="CHEBI:29105"/>
    </cofactor>
</comment>